<dbReference type="InterPro" id="IPR029787">
    <property type="entry name" value="Nucleotide_cyclase"/>
</dbReference>
<dbReference type="Pfam" id="PF08447">
    <property type="entry name" value="PAS_3"/>
    <property type="match status" value="1"/>
</dbReference>
<dbReference type="CDD" id="cd01948">
    <property type="entry name" value="EAL"/>
    <property type="match status" value="1"/>
</dbReference>
<reference evidence="6" key="1">
    <citation type="submission" date="2011-11" db="EMBL/GenBank/DDBJ databases">
        <title>Improved High-Quality Draft sequence of Desulfovibrio sp. U5L.</title>
        <authorList>
            <consortium name="US DOE Joint Genome Institute"/>
            <person name="Lucas S."/>
            <person name="Han J."/>
            <person name="Lapidus A."/>
            <person name="Cheng J.-F."/>
            <person name="Goodwin L."/>
            <person name="Pitluck S."/>
            <person name="Peters L."/>
            <person name="Ovchinnikova G."/>
            <person name="Held B."/>
            <person name="Detter J.C."/>
            <person name="Han C."/>
            <person name="Tapia R."/>
            <person name="Land M."/>
            <person name="Hauser L."/>
            <person name="Kyrpides N."/>
            <person name="Ivanova N."/>
            <person name="Pagani I."/>
            <person name="Gabster J."/>
            <person name="Walker C."/>
            <person name="Stolyar S."/>
            <person name="Stahl D."/>
            <person name="Arkin A."/>
            <person name="Dehal P."/>
            <person name="Hazen T."/>
            <person name="Woyke T."/>
        </authorList>
    </citation>
    <scope>NUCLEOTIDE SEQUENCE [LARGE SCALE GENOMIC DNA]</scope>
    <source>
        <strain evidence="6">U5L</strain>
    </source>
</reference>
<comment type="catalytic activity">
    <reaction evidence="1">
        <text>3',3'-c-di-GMP + H2O = 5'-phosphoguanylyl(3'-&gt;5')guanosine + H(+)</text>
        <dbReference type="Rhea" id="RHEA:24902"/>
        <dbReference type="ChEBI" id="CHEBI:15377"/>
        <dbReference type="ChEBI" id="CHEBI:15378"/>
        <dbReference type="ChEBI" id="CHEBI:58754"/>
        <dbReference type="ChEBI" id="CHEBI:58805"/>
        <dbReference type="EC" id="3.1.4.52"/>
    </reaction>
    <physiologicalReaction direction="left-to-right" evidence="1">
        <dbReference type="Rhea" id="RHEA:24903"/>
    </physiologicalReaction>
</comment>
<dbReference type="Pfam" id="PF08448">
    <property type="entry name" value="PAS_4"/>
    <property type="match status" value="1"/>
</dbReference>
<dbReference type="InterPro" id="IPR000700">
    <property type="entry name" value="PAS-assoc_C"/>
</dbReference>
<protein>
    <submittedName>
        <fullName evidence="6">PAS domain S-box/diguanylate cyclase (GGDEF) domain-containing protein</fullName>
    </submittedName>
</protein>
<dbReference type="SUPFAM" id="SSF55785">
    <property type="entry name" value="PYP-like sensor domain (PAS domain)"/>
    <property type="match status" value="3"/>
</dbReference>
<dbReference type="eggNOG" id="COG5001">
    <property type="taxonomic scope" value="Bacteria"/>
</dbReference>
<evidence type="ECO:0000259" key="3">
    <source>
        <dbReference type="PROSITE" id="PS50113"/>
    </source>
</evidence>
<dbReference type="SMART" id="SM00052">
    <property type="entry name" value="EAL"/>
    <property type="match status" value="1"/>
</dbReference>
<dbReference type="SUPFAM" id="SSF55073">
    <property type="entry name" value="Nucleotide cyclase"/>
    <property type="match status" value="1"/>
</dbReference>
<dbReference type="Gene3D" id="3.30.70.270">
    <property type="match status" value="1"/>
</dbReference>
<dbReference type="PROSITE" id="PS50883">
    <property type="entry name" value="EAL"/>
    <property type="match status" value="1"/>
</dbReference>
<gene>
    <name evidence="6" type="ORF">DesU5LDRAFT_0159</name>
</gene>
<evidence type="ECO:0000313" key="6">
    <source>
        <dbReference type="EMBL" id="EIG51876.1"/>
    </source>
</evidence>
<dbReference type="STRING" id="596152.DesU5LDRAFT_0159"/>
<dbReference type="CDD" id="cd00130">
    <property type="entry name" value="PAS"/>
    <property type="match status" value="3"/>
</dbReference>
<dbReference type="InterPro" id="IPR001633">
    <property type="entry name" value="EAL_dom"/>
</dbReference>
<dbReference type="SMART" id="SM00267">
    <property type="entry name" value="GGDEF"/>
    <property type="match status" value="1"/>
</dbReference>
<dbReference type="InterPro" id="IPR000014">
    <property type="entry name" value="PAS"/>
</dbReference>
<feature type="domain" description="PAS" evidence="2">
    <location>
        <begin position="13"/>
        <end position="66"/>
    </location>
</feature>
<evidence type="ECO:0000256" key="1">
    <source>
        <dbReference type="ARBA" id="ARBA00051114"/>
    </source>
</evidence>
<dbReference type="SMART" id="SM00086">
    <property type="entry name" value="PAC"/>
    <property type="match status" value="2"/>
</dbReference>
<name>I2PWH0_9BACT</name>
<evidence type="ECO:0000259" key="4">
    <source>
        <dbReference type="PROSITE" id="PS50883"/>
    </source>
</evidence>
<evidence type="ECO:0000259" key="5">
    <source>
        <dbReference type="PROSITE" id="PS50887"/>
    </source>
</evidence>
<dbReference type="SMART" id="SM00091">
    <property type="entry name" value="PAS"/>
    <property type="match status" value="3"/>
</dbReference>
<dbReference type="Gene3D" id="3.30.450.20">
    <property type="entry name" value="PAS domain"/>
    <property type="match status" value="3"/>
</dbReference>
<dbReference type="Pfam" id="PF00563">
    <property type="entry name" value="EAL"/>
    <property type="match status" value="1"/>
</dbReference>
<feature type="domain" description="GGDEF" evidence="5">
    <location>
        <begin position="428"/>
        <end position="561"/>
    </location>
</feature>
<dbReference type="InterPro" id="IPR000160">
    <property type="entry name" value="GGDEF_dom"/>
</dbReference>
<dbReference type="CDD" id="cd01949">
    <property type="entry name" value="GGDEF"/>
    <property type="match status" value="1"/>
</dbReference>
<accession>I2PWH0</accession>
<dbReference type="NCBIfam" id="TIGR00254">
    <property type="entry name" value="GGDEF"/>
    <property type="match status" value="1"/>
</dbReference>
<organism evidence="6">
    <name type="scientific">Desulfovibrio sp. U5L</name>
    <dbReference type="NCBI Taxonomy" id="596152"/>
    <lineage>
        <taxon>Bacteria</taxon>
        <taxon>Pseudomonadati</taxon>
        <taxon>Thermodesulfobacteriota</taxon>
        <taxon>Desulfovibrionia</taxon>
        <taxon>Desulfovibrionales</taxon>
        <taxon>Desulfovibrionaceae</taxon>
        <taxon>Desulfovibrio</taxon>
    </lineage>
</organism>
<feature type="domain" description="PAC" evidence="3">
    <location>
        <begin position="218"/>
        <end position="270"/>
    </location>
</feature>
<dbReference type="InterPro" id="IPR035965">
    <property type="entry name" value="PAS-like_dom_sf"/>
</dbReference>
<feature type="domain" description="PAS" evidence="2">
    <location>
        <begin position="271"/>
        <end position="325"/>
    </location>
</feature>
<dbReference type="NCBIfam" id="TIGR00229">
    <property type="entry name" value="sensory_box"/>
    <property type="match status" value="3"/>
</dbReference>
<dbReference type="PROSITE" id="PS50887">
    <property type="entry name" value="GGDEF"/>
    <property type="match status" value="1"/>
</dbReference>
<dbReference type="Pfam" id="PF00990">
    <property type="entry name" value="GGDEF"/>
    <property type="match status" value="1"/>
</dbReference>
<dbReference type="OrthoDB" id="7673416at2"/>
<dbReference type="HOGENOM" id="CLU_000445_70_20_7"/>
<dbReference type="PROSITE" id="PS50112">
    <property type="entry name" value="PAS"/>
    <property type="match status" value="3"/>
</dbReference>
<dbReference type="FunFam" id="3.30.70.270:FF:000001">
    <property type="entry name" value="Diguanylate cyclase domain protein"/>
    <property type="match status" value="1"/>
</dbReference>
<dbReference type="GO" id="GO:0071732">
    <property type="term" value="P:cellular response to nitric oxide"/>
    <property type="evidence" value="ECO:0007669"/>
    <property type="project" value="UniProtKB-ARBA"/>
</dbReference>
<dbReference type="PANTHER" id="PTHR44757">
    <property type="entry name" value="DIGUANYLATE CYCLASE DGCP"/>
    <property type="match status" value="1"/>
</dbReference>
<dbReference type="InterPro" id="IPR043128">
    <property type="entry name" value="Rev_trsase/Diguanyl_cyclase"/>
</dbReference>
<dbReference type="InterPro" id="IPR013656">
    <property type="entry name" value="PAS_4"/>
</dbReference>
<proteinExistence type="predicted"/>
<sequence>MTFEPPGTFPELPDDAFRRVFLCSPNAALLRDADGTVLAANAAFEALFGVEIPEVVGLDLREVLRPVSSRPGRADRPDEDGEVWSLRGAAFLRETRWAAGEGDAADVRVSQFPVGTLGDRPITCMLFRDIASRLLAEDRLRDAERKYRSIFENAVEGIFQTTPAGRYLEVNRTLARIYGFTSVAEMREFFRDIRNQLYVDPRRRDDFVRELASHDQVRDFESEIRKKDGTVIWISENARVVRGADGLPAYYEGTVVDITDRKRAEAALATQRAYFTQLFANSPQAITLIDMHRNIVDANKGFEALFGYRTADIQGFGMRAFIVPEHLLTECENMRCAVLAGKPVVRETVRRHCDGRLIPVSMIGFPIEIAGETQGIVYIYQDISERKAFEEQITHQAFHDALTGLPNRSLFADRLERALTRARRRGDSQYAVLMIDLNKFKGINDTLGHQAGDQLLVEVARRLSGCVRSMDTVARLGGDEFAVILEEFKTKKEVMTVVDRIGAGLGKPFVLCGKTVTPEASIGIVLHTRDYAAADDLLRDADIAMYRAKEQGRASMIFDRKMHQEILEAVSLEADLRQALEAGELLLHYQPIVDVKDSRIVGFEALVRWDHPDRGLVPPGQFIPLAEETGLILPLGRFVIDEACRQLRAWQLEMPEAADLSVSVNVSCRQFVKDGLVEHVAQVLAATGLPPACLKLEITESVLMHDAEHTARELTRLKALGVKIAIDDFGTGYSSLSYLRQLPIDHLKIDRSFISGQGCDGESQEIVKSIISLARSLGLTVIAEGVECPDQLDRLRLADCDKAQGFMFSRPVEATAAGRLIRQHPAV</sequence>
<dbReference type="EMBL" id="JH600068">
    <property type="protein sequence ID" value="EIG51876.1"/>
    <property type="molecule type" value="Genomic_DNA"/>
</dbReference>
<dbReference type="PROSITE" id="PS50113">
    <property type="entry name" value="PAC"/>
    <property type="match status" value="1"/>
</dbReference>
<dbReference type="PANTHER" id="PTHR44757:SF2">
    <property type="entry name" value="BIOFILM ARCHITECTURE MAINTENANCE PROTEIN MBAA"/>
    <property type="match status" value="1"/>
</dbReference>
<dbReference type="Pfam" id="PF13188">
    <property type="entry name" value="PAS_8"/>
    <property type="match status" value="1"/>
</dbReference>
<dbReference type="Gene3D" id="3.20.20.450">
    <property type="entry name" value="EAL domain"/>
    <property type="match status" value="1"/>
</dbReference>
<dbReference type="AlphaFoldDB" id="I2PWH0"/>
<feature type="domain" description="PAS" evidence="2">
    <location>
        <begin position="143"/>
        <end position="181"/>
    </location>
</feature>
<dbReference type="InterPro" id="IPR001610">
    <property type="entry name" value="PAC"/>
</dbReference>
<dbReference type="GO" id="GO:0071111">
    <property type="term" value="F:cyclic-guanylate-specific phosphodiesterase activity"/>
    <property type="evidence" value="ECO:0007669"/>
    <property type="project" value="UniProtKB-EC"/>
</dbReference>
<dbReference type="InterPro" id="IPR052155">
    <property type="entry name" value="Biofilm_reg_signaling"/>
</dbReference>
<dbReference type="InterPro" id="IPR013655">
    <property type="entry name" value="PAS_fold_3"/>
</dbReference>
<evidence type="ECO:0000259" key="2">
    <source>
        <dbReference type="PROSITE" id="PS50112"/>
    </source>
</evidence>
<feature type="domain" description="EAL" evidence="4">
    <location>
        <begin position="569"/>
        <end position="825"/>
    </location>
</feature>
<dbReference type="FunFam" id="3.20.20.450:FF:000001">
    <property type="entry name" value="Cyclic di-GMP phosphodiesterase yahA"/>
    <property type="match status" value="1"/>
</dbReference>
<dbReference type="SUPFAM" id="SSF141868">
    <property type="entry name" value="EAL domain-like"/>
    <property type="match status" value="1"/>
</dbReference>
<dbReference type="InterPro" id="IPR035919">
    <property type="entry name" value="EAL_sf"/>
</dbReference>